<dbReference type="InterPro" id="IPR006287">
    <property type="entry name" value="DJ-1"/>
</dbReference>
<dbReference type="Gene3D" id="3.40.50.880">
    <property type="match status" value="1"/>
</dbReference>
<dbReference type="InterPro" id="IPR050325">
    <property type="entry name" value="Prot/Nucl_acid_deglycase"/>
</dbReference>
<dbReference type="InterPro" id="IPR002818">
    <property type="entry name" value="DJ-1/PfpI"/>
</dbReference>
<gene>
    <name evidence="2" type="ORF">ABID29_000793</name>
</gene>
<dbReference type="PANTHER" id="PTHR48094">
    <property type="entry name" value="PROTEIN/NUCLEIC ACID DEGLYCASE DJ-1-RELATED"/>
    <property type="match status" value="1"/>
</dbReference>
<keyword evidence="3" id="KW-1185">Reference proteome</keyword>
<evidence type="ECO:0000259" key="1">
    <source>
        <dbReference type="Pfam" id="PF01965"/>
    </source>
</evidence>
<accession>A0ABV2FGR7</accession>
<dbReference type="Pfam" id="PF01965">
    <property type="entry name" value="DJ-1_PfpI"/>
    <property type="match status" value="1"/>
</dbReference>
<proteinExistence type="predicted"/>
<evidence type="ECO:0000313" key="2">
    <source>
        <dbReference type="EMBL" id="MET3557683.1"/>
    </source>
</evidence>
<comment type="caution">
    <text evidence="2">The sequence shown here is derived from an EMBL/GenBank/DDBJ whole genome shotgun (WGS) entry which is preliminary data.</text>
</comment>
<dbReference type="EMBL" id="JBEPLO010000006">
    <property type="protein sequence ID" value="MET3557683.1"/>
    <property type="molecule type" value="Genomic_DNA"/>
</dbReference>
<evidence type="ECO:0000313" key="3">
    <source>
        <dbReference type="Proteomes" id="UP001549122"/>
    </source>
</evidence>
<reference evidence="2 3" key="1">
    <citation type="submission" date="2024-06" db="EMBL/GenBank/DDBJ databases">
        <title>Genomic Encyclopedia of Type Strains, Phase IV (KMG-IV): sequencing the most valuable type-strain genomes for metagenomic binning, comparative biology and taxonomic classification.</title>
        <authorList>
            <person name="Goeker M."/>
        </authorList>
    </citation>
    <scope>NUCLEOTIDE SEQUENCE [LARGE SCALE GENOMIC DNA]</scope>
    <source>
        <strain evidence="2 3">DSM 28303</strain>
    </source>
</reference>
<name>A0ABV2FGR7_9STRE</name>
<dbReference type="Proteomes" id="UP001549122">
    <property type="component" value="Unassembled WGS sequence"/>
</dbReference>
<organism evidence="2 3">
    <name type="scientific">Streptococcus rupicaprae</name>
    <dbReference type="NCBI Taxonomy" id="759619"/>
    <lineage>
        <taxon>Bacteria</taxon>
        <taxon>Bacillati</taxon>
        <taxon>Bacillota</taxon>
        <taxon>Bacilli</taxon>
        <taxon>Lactobacillales</taxon>
        <taxon>Streptococcaceae</taxon>
        <taxon>Streptococcus</taxon>
    </lineage>
</organism>
<dbReference type="SUPFAM" id="SSF52317">
    <property type="entry name" value="Class I glutamine amidotransferase-like"/>
    <property type="match status" value="1"/>
</dbReference>
<dbReference type="PANTHER" id="PTHR48094:SF12">
    <property type="entry name" value="PARKINSON DISEASE PROTEIN 7 HOMOLOG"/>
    <property type="match status" value="1"/>
</dbReference>
<dbReference type="InterPro" id="IPR029062">
    <property type="entry name" value="Class_I_gatase-like"/>
</dbReference>
<feature type="domain" description="DJ-1/PfpI" evidence="1">
    <location>
        <begin position="2"/>
        <end position="159"/>
    </location>
</feature>
<dbReference type="NCBIfam" id="TIGR01383">
    <property type="entry name" value="not_thiJ"/>
    <property type="match status" value="1"/>
</dbReference>
<dbReference type="RefSeq" id="WP_354364543.1">
    <property type="nucleotide sequence ID" value="NZ_JBEPLO010000006.1"/>
</dbReference>
<protein>
    <submittedName>
        <fullName evidence="2">4-methyl-5(B-hydroxyethyl)-thiazole monophosphate biosynthesis</fullName>
    </submittedName>
</protein>
<sequence>MTIAVLLAAGFEEIEAVTPIDVLRRAGFTVETLGFSEEVEGSHGIRLVADKVWSGDLSAYEMVVLPGGLPGADHLRDDERLIQALQKAYEAGTYLAAICAAPKVLGRAGLLKDKAYTCYPGVEDEIGQGNHQEDLVVQDGTIITAKGAGVSLAFAYKLVDVLGGDSQSLSQGMIYQDLFN</sequence>
<dbReference type="CDD" id="cd03135">
    <property type="entry name" value="GATase1_DJ-1"/>
    <property type="match status" value="1"/>
</dbReference>